<evidence type="ECO:0000256" key="3">
    <source>
        <dbReference type="ARBA" id="ARBA00022677"/>
    </source>
</evidence>
<sequence>MPHLKRRQGVFREQSHCNQRQVRRRLGVTGAAEDSREPDNQCNRSRGREREVFNRAEAMASAVEVPQNVVDRMANLPFLSTAYDKMTSVYNSTKENHPYLKSLCEVAEKSVTVISSVAITSATPILHKLEPQIAFANGYACKGLDRIEEKLPFLHQPTDQAKEIVTHTVTGTRETVASKITGVVDKTKDTVHESFEMTKAVVNVSMNQVLESRMGKALSSGVNSALITSELLVDHYLPLTDDEQAKKEENKGTDEFEIDHLKWSYFERLGSLSTKVRQRTYQQAMVKVHNAKQRGQEAISQLHHTIDLIEYARENMGTANKKIHDAQDKLYQTWIEWRKSNLEYEDNESYATEQVESRTLAIARNLSQQLQTTCVVLVSSVRDLPQNVQEQVQYINLLAREMYSTFKSKTSFRELSSQILSTSKDQLTKMKDSLDGVMDYLVNNTPLNWLVGPFYPQLTASQQEGETETMEGIPSEQVHTCHDA</sequence>
<protein>
    <recommendedName>
        <fullName evidence="4">Perilipin</fullName>
    </recommendedName>
</protein>
<dbReference type="OrthoDB" id="376826at2759"/>
<dbReference type="EMBL" id="BEZZ01000019">
    <property type="protein sequence ID" value="GCC22906.1"/>
    <property type="molecule type" value="Genomic_DNA"/>
</dbReference>
<dbReference type="Proteomes" id="UP000287033">
    <property type="component" value="Unassembled WGS sequence"/>
</dbReference>
<dbReference type="InterPro" id="IPR004279">
    <property type="entry name" value="Perilipin"/>
</dbReference>
<dbReference type="PIRSF" id="PIRSF036881">
    <property type="entry name" value="PAT"/>
    <property type="match status" value="1"/>
</dbReference>
<dbReference type="SUPFAM" id="SSF109775">
    <property type="entry name" value="Mannose-6-phosphate receptor binding protein 1 (Tip47), C-terminal domain"/>
    <property type="match status" value="1"/>
</dbReference>
<comment type="similarity">
    <text evidence="2 4">Belongs to the perilipin family.</text>
</comment>
<comment type="subcellular location">
    <subcellularLocation>
        <location evidence="1">Lipid droplet</location>
    </subcellularLocation>
</comment>
<proteinExistence type="inferred from homology"/>
<keyword evidence="3" id="KW-0551">Lipid droplet</keyword>
<organism evidence="6 7">
    <name type="scientific">Chiloscyllium punctatum</name>
    <name type="common">Brownbanded bambooshark</name>
    <name type="synonym">Hemiscyllium punctatum</name>
    <dbReference type="NCBI Taxonomy" id="137246"/>
    <lineage>
        <taxon>Eukaryota</taxon>
        <taxon>Metazoa</taxon>
        <taxon>Chordata</taxon>
        <taxon>Craniata</taxon>
        <taxon>Vertebrata</taxon>
        <taxon>Chondrichthyes</taxon>
        <taxon>Elasmobranchii</taxon>
        <taxon>Galeomorphii</taxon>
        <taxon>Galeoidea</taxon>
        <taxon>Orectolobiformes</taxon>
        <taxon>Hemiscylliidae</taxon>
        <taxon>Chiloscyllium</taxon>
    </lineage>
</organism>
<evidence type="ECO:0000256" key="2">
    <source>
        <dbReference type="ARBA" id="ARBA00006311"/>
    </source>
</evidence>
<evidence type="ECO:0000256" key="5">
    <source>
        <dbReference type="SAM" id="MobiDB-lite"/>
    </source>
</evidence>
<name>A0A401RXN0_CHIPU</name>
<evidence type="ECO:0000256" key="4">
    <source>
        <dbReference type="PIRNR" id="PIRNR036881"/>
    </source>
</evidence>
<dbReference type="PANTHER" id="PTHR14024:SF49">
    <property type="entry name" value="LIPID STORAGE DROPLETS SURFACE-BINDING PROTEIN 1"/>
    <property type="match status" value="1"/>
</dbReference>
<dbReference type="GO" id="GO:0005829">
    <property type="term" value="C:cytosol"/>
    <property type="evidence" value="ECO:0007669"/>
    <property type="project" value="TreeGrafter"/>
</dbReference>
<evidence type="ECO:0000313" key="6">
    <source>
        <dbReference type="EMBL" id="GCC22906.1"/>
    </source>
</evidence>
<evidence type="ECO:0000256" key="1">
    <source>
        <dbReference type="ARBA" id="ARBA00004502"/>
    </source>
</evidence>
<dbReference type="PANTHER" id="PTHR14024">
    <property type="entry name" value="PERILIPIN"/>
    <property type="match status" value="1"/>
</dbReference>
<dbReference type="GO" id="GO:0005811">
    <property type="term" value="C:lipid droplet"/>
    <property type="evidence" value="ECO:0007669"/>
    <property type="project" value="UniProtKB-SubCell"/>
</dbReference>
<dbReference type="Pfam" id="PF03036">
    <property type="entry name" value="Perilipin"/>
    <property type="match status" value="1"/>
</dbReference>
<gene>
    <name evidence="6" type="ORF">chiPu_0001297</name>
</gene>
<dbReference type="AlphaFoldDB" id="A0A401RXN0"/>
<feature type="region of interest" description="Disordered" evidence="5">
    <location>
        <begin position="465"/>
        <end position="484"/>
    </location>
</feature>
<keyword evidence="7" id="KW-1185">Reference proteome</keyword>
<feature type="region of interest" description="Disordered" evidence="5">
    <location>
        <begin position="22"/>
        <end position="47"/>
    </location>
</feature>
<evidence type="ECO:0000313" key="7">
    <source>
        <dbReference type="Proteomes" id="UP000287033"/>
    </source>
</evidence>
<dbReference type="Gene3D" id="1.20.120.340">
    <property type="entry name" value="Flagellar protein FliS"/>
    <property type="match status" value="1"/>
</dbReference>
<dbReference type="Gene3D" id="3.30.720.170">
    <property type="entry name" value="Perilipin, alpha-beta domain"/>
    <property type="match status" value="1"/>
</dbReference>
<dbReference type="STRING" id="137246.A0A401RXN0"/>
<reference evidence="6 7" key="1">
    <citation type="journal article" date="2018" name="Nat. Ecol. Evol.">
        <title>Shark genomes provide insights into elasmobranch evolution and the origin of vertebrates.</title>
        <authorList>
            <person name="Hara Y"/>
            <person name="Yamaguchi K"/>
            <person name="Onimaru K"/>
            <person name="Kadota M"/>
            <person name="Koyanagi M"/>
            <person name="Keeley SD"/>
            <person name="Tatsumi K"/>
            <person name="Tanaka K"/>
            <person name="Motone F"/>
            <person name="Kageyama Y"/>
            <person name="Nozu R"/>
            <person name="Adachi N"/>
            <person name="Nishimura O"/>
            <person name="Nakagawa R"/>
            <person name="Tanegashima C"/>
            <person name="Kiyatake I"/>
            <person name="Matsumoto R"/>
            <person name="Murakumo K"/>
            <person name="Nishida K"/>
            <person name="Terakita A"/>
            <person name="Kuratani S"/>
            <person name="Sato K"/>
            <person name="Hyodo S Kuraku.S."/>
        </authorList>
    </citation>
    <scope>NUCLEOTIDE SEQUENCE [LARGE SCALE GENOMIC DNA]</scope>
</reference>
<comment type="caution">
    <text evidence="6">The sequence shown here is derived from an EMBL/GenBank/DDBJ whole genome shotgun (WGS) entry which is preliminary data.</text>
</comment>
<dbReference type="OMA" id="NQENCHE"/>
<accession>A0A401RXN0</accession>
<dbReference type="GO" id="GO:0019915">
    <property type="term" value="P:lipid storage"/>
    <property type="evidence" value="ECO:0007669"/>
    <property type="project" value="TreeGrafter"/>
</dbReference>
<dbReference type="GO" id="GO:0010890">
    <property type="term" value="P:positive regulation of triglyceride storage"/>
    <property type="evidence" value="ECO:0007669"/>
    <property type="project" value="TreeGrafter"/>
</dbReference>